<dbReference type="Pfam" id="PF04000">
    <property type="entry name" value="Sas10_Utp3"/>
    <property type="match status" value="1"/>
</dbReference>
<evidence type="ECO:0000256" key="1">
    <source>
        <dbReference type="ARBA" id="ARBA00004123"/>
    </source>
</evidence>
<accession>G3MS98</accession>
<dbReference type="InterPro" id="IPR007146">
    <property type="entry name" value="Sas10/Utp3/C1D"/>
</dbReference>
<dbReference type="GO" id="GO:0000460">
    <property type="term" value="P:maturation of 5.8S rRNA"/>
    <property type="evidence" value="ECO:0007669"/>
    <property type="project" value="TreeGrafter"/>
</dbReference>
<dbReference type="PANTHER" id="PTHR15341">
    <property type="entry name" value="SUN-COR STEROID HORMONE RECEPTOR CO-REPRESSOR"/>
    <property type="match status" value="1"/>
</dbReference>
<protein>
    <recommendedName>
        <fullName evidence="3 7">Nuclear nucleic acid-binding protein C1D</fullName>
    </recommendedName>
</protein>
<keyword evidence="7" id="KW-0238">DNA-binding</keyword>
<dbReference type="GO" id="GO:0005730">
    <property type="term" value="C:nucleolus"/>
    <property type="evidence" value="ECO:0007669"/>
    <property type="project" value="UniProtKB-SubCell"/>
</dbReference>
<comment type="function">
    <text evidence="7">Plays a role in the recruitment of the exosome to pre-rRNA to mediate the 3'-5' end processing of the 5.8S rRNA.</text>
</comment>
<keyword evidence="5 7" id="KW-0694">RNA-binding</keyword>
<comment type="subcellular location">
    <subcellularLocation>
        <location evidence="7">Cytoplasm</location>
    </subcellularLocation>
    <subcellularLocation>
        <location evidence="7">Nucleus</location>
        <location evidence="7">Nucleolus</location>
    </subcellularLocation>
    <subcellularLocation>
        <location evidence="1 7">Nucleus</location>
    </subcellularLocation>
</comment>
<name>G3MS98_AMBMU</name>
<evidence type="ECO:0000256" key="3">
    <source>
        <dbReference type="ARBA" id="ARBA00015212"/>
    </source>
</evidence>
<evidence type="ECO:0000256" key="4">
    <source>
        <dbReference type="ARBA" id="ARBA00022552"/>
    </source>
</evidence>
<proteinExistence type="evidence at transcript level"/>
<dbReference type="GO" id="GO:0010468">
    <property type="term" value="P:regulation of gene expression"/>
    <property type="evidence" value="ECO:0007669"/>
    <property type="project" value="TreeGrafter"/>
</dbReference>
<dbReference type="AlphaFoldDB" id="G3MS98"/>
<dbReference type="GO" id="GO:0003677">
    <property type="term" value="F:DNA binding"/>
    <property type="evidence" value="ECO:0007669"/>
    <property type="project" value="UniProtKB-KW"/>
</dbReference>
<dbReference type="GO" id="GO:0000178">
    <property type="term" value="C:exosome (RNase complex)"/>
    <property type="evidence" value="ECO:0007669"/>
    <property type="project" value="TreeGrafter"/>
</dbReference>
<evidence type="ECO:0000313" key="9">
    <source>
        <dbReference type="EMBL" id="AEO36366.1"/>
    </source>
</evidence>
<feature type="compositionally biased region" description="Polar residues" evidence="8">
    <location>
        <begin position="126"/>
        <end position="142"/>
    </location>
</feature>
<keyword evidence="7" id="KW-0963">Cytoplasm</keyword>
<keyword evidence="6 7" id="KW-0539">Nucleus</keyword>
<keyword evidence="4 7" id="KW-0698">rRNA processing</keyword>
<feature type="region of interest" description="Disordered" evidence="8">
    <location>
        <begin position="125"/>
        <end position="149"/>
    </location>
</feature>
<dbReference type="PANTHER" id="PTHR15341:SF3">
    <property type="entry name" value="NUCLEAR NUCLEIC ACID-BINDING PROTEIN C1D"/>
    <property type="match status" value="1"/>
</dbReference>
<dbReference type="InterPro" id="IPR011082">
    <property type="entry name" value="Exosome-assoc_fac/DNA_repair"/>
</dbReference>
<evidence type="ECO:0000256" key="7">
    <source>
        <dbReference type="RuleBase" id="RU368003"/>
    </source>
</evidence>
<evidence type="ECO:0000256" key="8">
    <source>
        <dbReference type="SAM" id="MobiDB-lite"/>
    </source>
</evidence>
<comment type="subunit">
    <text evidence="7">Monomer and homodimer.</text>
</comment>
<dbReference type="GO" id="GO:0003723">
    <property type="term" value="F:RNA binding"/>
    <property type="evidence" value="ECO:0007669"/>
    <property type="project" value="UniProtKB-UniRule"/>
</dbReference>
<comment type="similarity">
    <text evidence="2 7">Belongs to the C1D family.</text>
</comment>
<dbReference type="EMBL" id="JO844749">
    <property type="protein sequence ID" value="AEO36366.1"/>
    <property type="molecule type" value="mRNA"/>
</dbReference>
<reference evidence="9" key="1">
    <citation type="journal article" date="2011" name="PLoS ONE">
        <title>A deep insight into the sialotranscriptome of the gulf coast tick, Amblyomma maculatum.</title>
        <authorList>
            <person name="Karim S."/>
            <person name="Singh P."/>
            <person name="Ribeiro J.M."/>
        </authorList>
    </citation>
    <scope>NUCLEOTIDE SEQUENCE</scope>
    <source>
        <tissue evidence="9">Salivary gland</tissue>
    </source>
</reference>
<dbReference type="GO" id="GO:0005737">
    <property type="term" value="C:cytoplasm"/>
    <property type="evidence" value="ECO:0007669"/>
    <property type="project" value="UniProtKB-SubCell"/>
</dbReference>
<organism evidence="9">
    <name type="scientific">Amblyomma maculatum</name>
    <name type="common">Gulf Coast tick</name>
    <dbReference type="NCBI Taxonomy" id="34609"/>
    <lineage>
        <taxon>Eukaryota</taxon>
        <taxon>Metazoa</taxon>
        <taxon>Ecdysozoa</taxon>
        <taxon>Arthropoda</taxon>
        <taxon>Chelicerata</taxon>
        <taxon>Arachnida</taxon>
        <taxon>Acari</taxon>
        <taxon>Parasitiformes</taxon>
        <taxon>Ixodida</taxon>
        <taxon>Ixodoidea</taxon>
        <taxon>Ixodidae</taxon>
        <taxon>Amblyomminae</taxon>
        <taxon>Amblyomma</taxon>
    </lineage>
</organism>
<evidence type="ECO:0000256" key="2">
    <source>
        <dbReference type="ARBA" id="ARBA00009154"/>
    </source>
</evidence>
<sequence length="149" mass="16738">MAASTPVAIAPRGEFPTEVKEQAKAFHSALLNVKEALSPLFGKNQQDVTEALSPLDKARLDLTLLYSLNSLFWMYLCTVGEDPKQHAVRRELERVKEYMVRAKQIADKAKAPKLDAGAAQRFIRSSLWTPSDDSASQKSSQEPPRKRRR</sequence>
<evidence type="ECO:0000256" key="5">
    <source>
        <dbReference type="ARBA" id="ARBA00022884"/>
    </source>
</evidence>
<evidence type="ECO:0000256" key="6">
    <source>
        <dbReference type="ARBA" id="ARBA00023242"/>
    </source>
</evidence>